<sequence>MAFLARHAKSLLPITTSSKWRSFSKKIKAEAAEKIILESNKKEDNFTADCVDIFKEGDKPKLKEMNEYPDWLPDLKNPGKSLYELLCEDFDKMTLSDQKRLIKHGRKRRIKHGNQLRKQMKVKFKMRPYVLPNNEE</sequence>
<accession>A0ABV2AL93</accession>
<comment type="similarity">
    <text evidence="6">Belongs to the mitochondrion-specific ribosomal protein mL54 family.</text>
</comment>
<evidence type="ECO:0000256" key="3">
    <source>
        <dbReference type="ARBA" id="ARBA00022980"/>
    </source>
</evidence>
<evidence type="ECO:0000256" key="7">
    <source>
        <dbReference type="ARBA" id="ARBA00035179"/>
    </source>
</evidence>
<dbReference type="EMBL" id="JBDODL010000536">
    <property type="protein sequence ID" value="MES1920168.1"/>
    <property type="molecule type" value="Genomic_DNA"/>
</dbReference>
<evidence type="ECO:0000256" key="1">
    <source>
        <dbReference type="ARBA" id="ARBA00004173"/>
    </source>
</evidence>
<comment type="subcellular location">
    <subcellularLocation>
        <location evidence="1">Mitochondrion</location>
    </subcellularLocation>
</comment>
<dbReference type="PANTHER" id="PTHR28595:SF1">
    <property type="entry name" value="LARGE RIBOSOMAL SUBUNIT PROTEIN ML54"/>
    <property type="match status" value="1"/>
</dbReference>
<evidence type="ECO:0000256" key="6">
    <source>
        <dbReference type="ARBA" id="ARBA00033752"/>
    </source>
</evidence>
<keyword evidence="2" id="KW-0809">Transit peptide</keyword>
<evidence type="ECO:0000256" key="4">
    <source>
        <dbReference type="ARBA" id="ARBA00023128"/>
    </source>
</evidence>
<keyword evidence="9" id="KW-1185">Reference proteome</keyword>
<organism evidence="8 9">
    <name type="scientific">Bonamia ostreae</name>
    <dbReference type="NCBI Taxonomy" id="126728"/>
    <lineage>
        <taxon>Eukaryota</taxon>
        <taxon>Sar</taxon>
        <taxon>Rhizaria</taxon>
        <taxon>Endomyxa</taxon>
        <taxon>Ascetosporea</taxon>
        <taxon>Haplosporida</taxon>
        <taxon>Bonamia</taxon>
    </lineage>
</organism>
<protein>
    <recommendedName>
        <fullName evidence="7">Large ribosomal subunit protein mL54</fullName>
    </recommendedName>
</protein>
<proteinExistence type="inferred from homology"/>
<gene>
    <name evidence="8" type="ORF">MHBO_001872</name>
</gene>
<dbReference type="InterPro" id="IPR013870">
    <property type="entry name" value="Ribosomal_mL54"/>
</dbReference>
<reference evidence="8 9" key="1">
    <citation type="journal article" date="2024" name="BMC Biol.">
        <title>Comparative genomics of Ascetosporea gives new insight into the evolutionary basis for animal parasitism in Rhizaria.</title>
        <authorList>
            <person name="Hiltunen Thoren M."/>
            <person name="Onut-Brannstrom I."/>
            <person name="Alfjorden A."/>
            <person name="Peckova H."/>
            <person name="Swords F."/>
            <person name="Hooper C."/>
            <person name="Holzer A.S."/>
            <person name="Bass D."/>
            <person name="Burki F."/>
        </authorList>
    </citation>
    <scope>NUCLEOTIDE SEQUENCE [LARGE SCALE GENOMIC DNA]</scope>
    <source>
        <strain evidence="8">20-A016</strain>
    </source>
</reference>
<keyword evidence="5" id="KW-0687">Ribonucleoprotein</keyword>
<evidence type="ECO:0000313" key="9">
    <source>
        <dbReference type="Proteomes" id="UP001439008"/>
    </source>
</evidence>
<dbReference type="PANTHER" id="PTHR28595">
    <property type="entry name" value="39S RIBOSOMAL PROTEIN L54, MITOCHONDRIAL"/>
    <property type="match status" value="1"/>
</dbReference>
<evidence type="ECO:0000256" key="5">
    <source>
        <dbReference type="ARBA" id="ARBA00023274"/>
    </source>
</evidence>
<keyword evidence="4" id="KW-0496">Mitochondrion</keyword>
<evidence type="ECO:0000256" key="2">
    <source>
        <dbReference type="ARBA" id="ARBA00022946"/>
    </source>
</evidence>
<dbReference type="Pfam" id="PF08561">
    <property type="entry name" value="Ribosomal_L37"/>
    <property type="match status" value="1"/>
</dbReference>
<evidence type="ECO:0000313" key="8">
    <source>
        <dbReference type="EMBL" id="MES1920168.1"/>
    </source>
</evidence>
<comment type="caution">
    <text evidence="8">The sequence shown here is derived from an EMBL/GenBank/DDBJ whole genome shotgun (WGS) entry which is preliminary data.</text>
</comment>
<name>A0ABV2AL93_9EUKA</name>
<keyword evidence="3" id="KW-0689">Ribosomal protein</keyword>
<dbReference type="Proteomes" id="UP001439008">
    <property type="component" value="Unassembled WGS sequence"/>
</dbReference>